<evidence type="ECO:0000256" key="6">
    <source>
        <dbReference type="ARBA" id="ARBA00022801"/>
    </source>
</evidence>
<dbReference type="GO" id="GO:0004252">
    <property type="term" value="F:serine-type endopeptidase activity"/>
    <property type="evidence" value="ECO:0007669"/>
    <property type="project" value="InterPro"/>
</dbReference>
<dbReference type="PANTHER" id="PTHR43731:SF14">
    <property type="entry name" value="PRESENILIN-ASSOCIATED RHOMBOID-LIKE PROTEIN, MITOCHONDRIAL"/>
    <property type="match status" value="1"/>
</dbReference>
<feature type="transmembrane region" description="Helical" evidence="9">
    <location>
        <begin position="256"/>
        <end position="274"/>
    </location>
</feature>
<feature type="transmembrane region" description="Helical" evidence="9">
    <location>
        <begin position="72"/>
        <end position="91"/>
    </location>
</feature>
<comment type="catalytic activity">
    <reaction evidence="1">
        <text>Cleaves type-1 transmembrane domains using a catalytic dyad composed of serine and histidine that are contributed by different transmembrane domains.</text>
        <dbReference type="EC" id="3.4.21.105"/>
    </reaction>
</comment>
<evidence type="ECO:0000256" key="2">
    <source>
        <dbReference type="ARBA" id="ARBA00004141"/>
    </source>
</evidence>
<sequence length="336" mass="39015">MAFRTFLHLGENACKCIFATVQFKSKSHVVDQYKQVRNFYKFRGKTKVIKTHLPNGSSKTQPEHIGSLWKPLTFTIMFSGTTFIGAAIWEYERIREKAYKMIRNYAQRRIHRTGWRYKMHTWWNNLSEGEKMFAPICFLNVLVFLSWRIPAFRPTMYRYFCSNSGASCWPMLFLTFSHYSPFHLLINMYVLYNFSTVAVSTLGREQFMALYLTSGVVSSFSSFLYKVAFGITTPSLGASGALMGILGFICTENPNMYLTIVFLPMWKFTANTAIKAVMGLDALGCLLRWRIFDHAAHLGGALFGIFWHAWGNANIWQKREPVLMLWHQFREPPRSH</sequence>
<evidence type="ECO:0000256" key="1">
    <source>
        <dbReference type="ARBA" id="ARBA00000156"/>
    </source>
</evidence>
<evidence type="ECO:0000256" key="3">
    <source>
        <dbReference type="ARBA" id="ARBA00009045"/>
    </source>
</evidence>
<evidence type="ECO:0000313" key="11">
    <source>
        <dbReference type="EMBL" id="KOC65357.1"/>
    </source>
</evidence>
<dbReference type="STRING" id="597456.A0A0L7R3B6"/>
<dbReference type="FunFam" id="1.20.1540.10:FF:000012">
    <property type="entry name" value="Rhomboid family protein"/>
    <property type="match status" value="1"/>
</dbReference>
<proteinExistence type="inferred from homology"/>
<feature type="transmembrane region" description="Helical" evidence="9">
    <location>
        <begin position="294"/>
        <end position="310"/>
    </location>
</feature>
<comment type="similarity">
    <text evidence="3">Belongs to the peptidase S54 family.</text>
</comment>
<evidence type="ECO:0000256" key="9">
    <source>
        <dbReference type="SAM" id="Phobius"/>
    </source>
</evidence>
<dbReference type="InterPro" id="IPR050925">
    <property type="entry name" value="Rhomboid_protease_S54"/>
</dbReference>
<evidence type="ECO:0000256" key="5">
    <source>
        <dbReference type="ARBA" id="ARBA00022692"/>
    </source>
</evidence>
<organism evidence="11 12">
    <name type="scientific">Habropoda laboriosa</name>
    <dbReference type="NCBI Taxonomy" id="597456"/>
    <lineage>
        <taxon>Eukaryota</taxon>
        <taxon>Metazoa</taxon>
        <taxon>Ecdysozoa</taxon>
        <taxon>Arthropoda</taxon>
        <taxon>Hexapoda</taxon>
        <taxon>Insecta</taxon>
        <taxon>Pterygota</taxon>
        <taxon>Neoptera</taxon>
        <taxon>Endopterygota</taxon>
        <taxon>Hymenoptera</taxon>
        <taxon>Apocrita</taxon>
        <taxon>Aculeata</taxon>
        <taxon>Apoidea</taxon>
        <taxon>Anthophila</taxon>
        <taxon>Apidae</taxon>
        <taxon>Habropoda</taxon>
    </lineage>
</organism>
<dbReference type="AlphaFoldDB" id="A0A0L7R3B6"/>
<feature type="domain" description="Peptidase S54 rhomboid" evidence="10">
    <location>
        <begin position="168"/>
        <end position="308"/>
    </location>
</feature>
<evidence type="ECO:0000313" key="12">
    <source>
        <dbReference type="Proteomes" id="UP000053825"/>
    </source>
</evidence>
<dbReference type="GO" id="GO:0006465">
    <property type="term" value="P:signal peptide processing"/>
    <property type="evidence" value="ECO:0007669"/>
    <property type="project" value="TreeGrafter"/>
</dbReference>
<dbReference type="OrthoDB" id="10260614at2759"/>
<evidence type="ECO:0000259" key="10">
    <source>
        <dbReference type="Pfam" id="PF01694"/>
    </source>
</evidence>
<comment type="subcellular location">
    <subcellularLocation>
        <location evidence="2">Membrane</location>
        <topology evidence="2">Multi-pass membrane protein</topology>
    </subcellularLocation>
</comment>
<evidence type="ECO:0000256" key="4">
    <source>
        <dbReference type="ARBA" id="ARBA00013039"/>
    </source>
</evidence>
<reference evidence="11 12" key="1">
    <citation type="submission" date="2015-07" db="EMBL/GenBank/DDBJ databases">
        <title>The genome of Habropoda laboriosa.</title>
        <authorList>
            <person name="Pan H."/>
            <person name="Kapheim K."/>
        </authorList>
    </citation>
    <scope>NUCLEOTIDE SEQUENCE [LARGE SCALE GENOMIC DNA]</scope>
    <source>
        <strain evidence="11">0110345459</strain>
    </source>
</reference>
<dbReference type="EC" id="3.4.21.105" evidence="4"/>
<dbReference type="InterPro" id="IPR022764">
    <property type="entry name" value="Peptidase_S54_rhomboid_dom"/>
</dbReference>
<keyword evidence="6" id="KW-0378">Hydrolase</keyword>
<dbReference type="Pfam" id="PF01694">
    <property type="entry name" value="Rhomboid"/>
    <property type="match status" value="1"/>
</dbReference>
<dbReference type="InterPro" id="IPR035952">
    <property type="entry name" value="Rhomboid-like_sf"/>
</dbReference>
<keyword evidence="12" id="KW-1185">Reference proteome</keyword>
<evidence type="ECO:0000256" key="7">
    <source>
        <dbReference type="ARBA" id="ARBA00022989"/>
    </source>
</evidence>
<protein>
    <recommendedName>
        <fullName evidence="4">rhomboid protease</fullName>
        <ecNumber evidence="4">3.4.21.105</ecNumber>
    </recommendedName>
</protein>
<keyword evidence="5 9" id="KW-0812">Transmembrane</keyword>
<name>A0A0L7R3B6_9HYME</name>
<gene>
    <name evidence="11" type="ORF">WH47_09936</name>
</gene>
<feature type="transmembrane region" description="Helical" evidence="9">
    <location>
        <begin position="223"/>
        <end position="249"/>
    </location>
</feature>
<dbReference type="SUPFAM" id="SSF144091">
    <property type="entry name" value="Rhomboid-like"/>
    <property type="match status" value="1"/>
</dbReference>
<keyword evidence="8 9" id="KW-0472">Membrane</keyword>
<accession>A0A0L7R3B6</accession>
<evidence type="ECO:0000256" key="8">
    <source>
        <dbReference type="ARBA" id="ARBA00023136"/>
    </source>
</evidence>
<dbReference type="PANTHER" id="PTHR43731">
    <property type="entry name" value="RHOMBOID PROTEASE"/>
    <property type="match status" value="1"/>
</dbReference>
<dbReference type="GO" id="GO:0016020">
    <property type="term" value="C:membrane"/>
    <property type="evidence" value="ECO:0007669"/>
    <property type="project" value="UniProtKB-SubCell"/>
</dbReference>
<dbReference type="Gene3D" id="1.20.1540.10">
    <property type="entry name" value="Rhomboid-like"/>
    <property type="match status" value="1"/>
</dbReference>
<dbReference type="EMBL" id="KQ414663">
    <property type="protein sequence ID" value="KOC65357.1"/>
    <property type="molecule type" value="Genomic_DNA"/>
</dbReference>
<keyword evidence="7 9" id="KW-1133">Transmembrane helix</keyword>
<dbReference type="Proteomes" id="UP000053825">
    <property type="component" value="Unassembled WGS sequence"/>
</dbReference>
<feature type="transmembrane region" description="Helical" evidence="9">
    <location>
        <begin position="132"/>
        <end position="150"/>
    </location>
</feature>